<feature type="transmembrane region" description="Helical" evidence="3">
    <location>
        <begin position="1380"/>
        <end position="1397"/>
    </location>
</feature>
<feature type="transmembrane region" description="Helical" evidence="3">
    <location>
        <begin position="1313"/>
        <end position="1336"/>
    </location>
</feature>
<feature type="transmembrane region" description="Helical" evidence="3">
    <location>
        <begin position="1348"/>
        <end position="1368"/>
    </location>
</feature>
<feature type="transmembrane region" description="Helical" evidence="3">
    <location>
        <begin position="1469"/>
        <end position="1489"/>
    </location>
</feature>
<feature type="region of interest" description="Disordered" evidence="2">
    <location>
        <begin position="969"/>
        <end position="1024"/>
    </location>
</feature>
<dbReference type="Proteomes" id="UP001165090">
    <property type="component" value="Unassembled WGS sequence"/>
</dbReference>
<feature type="compositionally biased region" description="Low complexity" evidence="2">
    <location>
        <begin position="1006"/>
        <end position="1021"/>
    </location>
</feature>
<reference evidence="4 5" key="1">
    <citation type="journal article" date="2023" name="IScience">
        <title>Expanded male sex-determining region conserved during the evolution of homothallism in the green alga Volvox.</title>
        <authorList>
            <person name="Yamamoto K."/>
            <person name="Matsuzaki R."/>
            <person name="Mahakham W."/>
            <person name="Heman W."/>
            <person name="Sekimoto H."/>
            <person name="Kawachi M."/>
            <person name="Minakuchi Y."/>
            <person name="Toyoda A."/>
            <person name="Nozaki H."/>
        </authorList>
    </citation>
    <scope>NUCLEOTIDE SEQUENCE [LARGE SCALE GENOMIC DNA]</scope>
    <source>
        <strain evidence="4 5">NIES-4468</strain>
    </source>
</reference>
<organism evidence="4 5">
    <name type="scientific">Volvox africanus</name>
    <dbReference type="NCBI Taxonomy" id="51714"/>
    <lineage>
        <taxon>Eukaryota</taxon>
        <taxon>Viridiplantae</taxon>
        <taxon>Chlorophyta</taxon>
        <taxon>core chlorophytes</taxon>
        <taxon>Chlorophyceae</taxon>
        <taxon>CS clade</taxon>
        <taxon>Chlamydomonadales</taxon>
        <taxon>Volvocaceae</taxon>
        <taxon>Volvox</taxon>
    </lineage>
</organism>
<dbReference type="InterPro" id="IPR036770">
    <property type="entry name" value="Ankyrin_rpt-contain_sf"/>
</dbReference>
<evidence type="ECO:0000256" key="3">
    <source>
        <dbReference type="SAM" id="Phobius"/>
    </source>
</evidence>
<sequence>MRGLHNVRFRRCEIKGPCSQSPSKKPATSGDLKSCTEACSYWTPWTRGRVSKLHAASGDDGCPQAAAQASVQQTGLTSRRYYDLTYVLIVLLAFPLYWLKVVDWRLCSAYHAEENDPWLIQVPPSAWTTAWPCNGGQLSQLRHVLASPMPFLRSLVWPVCYSELHFFTSFYTVFVGGLLMLAVTQGSKYDTSNPWRLSWAFICRVQVRTTPLIVKLLRPQTPWPLSISQSLPLEAPANVLYNVALMSPWRHQALGALVDVLLVSMICRLFGDNWPHAMPPRLVVLLHAACGLLTVITSALMPGSPSRRPVSGGEQADSTVGRKSLEQVVGKTCGPSDEGEGRIWGQGQGLCRRRSETAGGDQVEVHGAVQDFAASKVTPLVAESGIVSEYLSTPAEPAASLLGLRSDPGCGAEQQQLLQLCRRLILGETTTVQAAGPQWPSTHASTIDDGSANRPPDPSPNLSSCDVSTGVGRCQLKITEGGPGADGGITSNDDNGRERPRARVKYGDTLTWTHMHVKVPHVQPSDLSPRASTRLVDAVIEAYPDVACADVTVRSGCIEVHLDLVHRVAPAGPEEAVGAVGSAVGQRAPPDAESDMGMNMRDLAPASAEQQGLASCILHAIGLPQGYNAAVRAQVGAHLLTLTPAAGSGGSWAVSGTRRMQAHEVPWVTRVDPPAVVVPAPPVVPAAATGVTGGSIVGNSTSSSNAVDVHVATTLRLTISGTAERLAVAHEDGDLEVLGLFEGAFLRFSDLQWGPLEESPYAAVGGCSAADGAVALAPRMVRLPPSLALSRRALTANLALPCGRTGAVSLLLMRRGTAGQSHSLLLLQPGDASIAGEVAALQEMSHAAAWGVTADGCSPSASSVASFVRDLGHWLQYRDFWRRKAAAVCQPPATGGGGRGGARSARLSGRLSALWMGSLLPWSRRNGSAGGGGGLGLQVKPLSYGRLTGQQAVGPERTEATITYAHSRGHAAATHAHLHHQTQAQVGDSDLLDQDSGGGEGRRSQARGGSQSSSPPGRHGPFASANRHMQLLFGMNGSALPSPSGEEQERLAQGSLPAFGQRAYQDHMRTARRLLLEFALEQRCAAVAAALLEPAPVPSLPQLADAGAASAYGSASYLAELAEFSRAANHDGLTLLHRAVRSGDVATVEVILHASARATDAAAALAAATAALQPRAQPGVEGASSQRRLNLYNWDTPDVHGITPLHYLAVLDDGGALARHVLSTHSEALALWELGRPDMPSPASFATQNGVNIDTDVLRRQREREANASRGGSAGAKAQRTRPLVLTALLGFPSCEVEHRYQRFAWARAQCGVLPASLVLLLLHVLACAAGLVQAFSQPHASCRRGMLPLVMLQGASFLLALYCHQLTALVPRNLPCGVAAWVMQSLALALLLAKTIGMLTQTERLSCTDLAVGAANNDSGSSGAASGWGLDAGCVCGSAVLHQGLLGLHHALAVAAVPYKHPYALHKVLAVQVVEVVACVLLLAYLTLGRGSFSLTAAGGLMDLGDGADATSAIDGSEGGGGYAAGSRGLGVRLARAGLAAAHVAGGSLLRCVTSAVLILAADLRARAAFVCSYSQQPALVPQQQKKQEDTHAKVD</sequence>
<dbReference type="EMBL" id="BSDZ01000025">
    <property type="protein sequence ID" value="GLI65709.1"/>
    <property type="molecule type" value="Genomic_DNA"/>
</dbReference>
<feature type="transmembrane region" description="Helical" evidence="3">
    <location>
        <begin position="282"/>
        <end position="301"/>
    </location>
</feature>
<keyword evidence="3" id="KW-0812">Transmembrane</keyword>
<proteinExistence type="predicted"/>
<feature type="region of interest" description="Disordered" evidence="2">
    <location>
        <begin position="435"/>
        <end position="500"/>
    </location>
</feature>
<evidence type="ECO:0000256" key="2">
    <source>
        <dbReference type="SAM" id="MobiDB-lite"/>
    </source>
</evidence>
<keyword evidence="5" id="KW-1185">Reference proteome</keyword>
<evidence type="ECO:0000313" key="5">
    <source>
        <dbReference type="Proteomes" id="UP001165090"/>
    </source>
</evidence>
<evidence type="ECO:0000256" key="1">
    <source>
        <dbReference type="PROSITE-ProRule" id="PRU00023"/>
    </source>
</evidence>
<keyword evidence="3" id="KW-0472">Membrane</keyword>
<dbReference type="SUPFAM" id="SSF48403">
    <property type="entry name" value="Ankyrin repeat"/>
    <property type="match status" value="1"/>
</dbReference>
<evidence type="ECO:0000313" key="4">
    <source>
        <dbReference type="EMBL" id="GLI65709.1"/>
    </source>
</evidence>
<dbReference type="PROSITE" id="PS50297">
    <property type="entry name" value="ANK_REP_REGION"/>
    <property type="match status" value="1"/>
</dbReference>
<feature type="repeat" description="ANK" evidence="1">
    <location>
        <begin position="1131"/>
        <end position="1163"/>
    </location>
</feature>
<feature type="transmembrane region" description="Helical" evidence="3">
    <location>
        <begin position="164"/>
        <end position="183"/>
    </location>
</feature>
<accession>A0ABQ5S7R9</accession>
<feature type="compositionally biased region" description="Polar residues" evidence="2">
    <location>
        <begin position="435"/>
        <end position="445"/>
    </location>
</feature>
<name>A0ABQ5S7R9_9CHLO</name>
<protein>
    <submittedName>
        <fullName evidence="4">Uncharacterized protein</fullName>
    </submittedName>
</protein>
<keyword evidence="3" id="KW-1133">Transmembrane helix</keyword>
<dbReference type="Gene3D" id="1.25.40.20">
    <property type="entry name" value="Ankyrin repeat-containing domain"/>
    <property type="match status" value="1"/>
</dbReference>
<dbReference type="InterPro" id="IPR002110">
    <property type="entry name" value="Ankyrin_rpt"/>
</dbReference>
<feature type="compositionally biased region" description="Low complexity" evidence="2">
    <location>
        <begin position="970"/>
        <end position="989"/>
    </location>
</feature>
<gene>
    <name evidence="4" type="ORF">VaNZ11_009223</name>
</gene>
<feature type="transmembrane region" description="Helical" evidence="3">
    <location>
        <begin position="81"/>
        <end position="99"/>
    </location>
</feature>
<dbReference type="PROSITE" id="PS50088">
    <property type="entry name" value="ANK_REPEAT"/>
    <property type="match status" value="1"/>
</dbReference>
<comment type="caution">
    <text evidence="4">The sequence shown here is derived from an EMBL/GenBank/DDBJ whole genome shotgun (WGS) entry which is preliminary data.</text>
</comment>
<keyword evidence="1" id="KW-0040">ANK repeat</keyword>